<evidence type="ECO:0000259" key="2">
    <source>
        <dbReference type="Pfam" id="PF00534"/>
    </source>
</evidence>
<dbReference type="Proteomes" id="UP000267268">
    <property type="component" value="Chromosome 1"/>
</dbReference>
<accession>A0A3S9P5M9</accession>
<dbReference type="RefSeq" id="WP_126616195.1">
    <property type="nucleotide sequence ID" value="NZ_CP034562.1"/>
</dbReference>
<keyword evidence="1 5" id="KW-0808">Transferase</keyword>
<dbReference type="AlphaFoldDB" id="A0A3S9P5M9"/>
<evidence type="ECO:0000259" key="4">
    <source>
        <dbReference type="Pfam" id="PF13439"/>
    </source>
</evidence>
<sequence length="617" mass="71189">MTQISNISAVMILKDAEKSLRATLESLLGFEEVIILDNGSSDKSLEIAASFNNVKIFHSPFIGFGPLKNLAASYASNDWVFSIDSDEIPNEELLSEIQKFDILDIESLGIVHRVNEYLGKVISGTDWGNEYIIRLFNRSRTSFTNSEVHETVKCDDLKQINLKGELLHESYSSISEMITKMQFYTSLYAKQNLGIKKVGPLMISLKSFFAFFRSYFLKRGFLFGWRGVLVSSYVGIDVFFKYYKLYELDYKRKYRSDKKKVLVDLERLKYPNCGLGQVCINFSNELINFQPSTISYEYLLPSKSRKELIKNDRDISFRCHNVLTKNGITPIDKHIDLYHLTSQITDYGVHYAKKNIYTIHDLNFLEEKSPQKSKAKLDKIQKAVDKADVITVISKFTEKIIRSNLSIPSSKKVRVIYNGVKSPLLKDPVKPKQLGGNDKFFFTIGTVMPKKNFHVLIEMMQYFDDDIKLYIAGMFEKESYVVRIKNLISTNNLQNRIVLLGGVSDEEKSYLYSKCQAFLFPSLLEGFGLPIIESMLSKKPTFSSDKTSLPEIGDRYAYYWESFEAEYMAGIVKDGLRDFELHKEKREREMFEYASKFSWNKNAEAYAKLYLETLDSE</sequence>
<dbReference type="OrthoDB" id="9801609at2"/>
<dbReference type="Pfam" id="PF00534">
    <property type="entry name" value="Glycos_transf_1"/>
    <property type="match status" value="1"/>
</dbReference>
<keyword evidence="6" id="KW-1185">Reference proteome</keyword>
<dbReference type="CDD" id="cd03809">
    <property type="entry name" value="GT4_MtfB-like"/>
    <property type="match status" value="1"/>
</dbReference>
<feature type="domain" description="Glycosyltransferase 2-like" evidence="3">
    <location>
        <begin position="8"/>
        <end position="99"/>
    </location>
</feature>
<dbReference type="CDD" id="cd02511">
    <property type="entry name" value="Beta4Glucosyltransferase"/>
    <property type="match status" value="1"/>
</dbReference>
<dbReference type="InterPro" id="IPR028098">
    <property type="entry name" value="Glyco_trans_4-like_N"/>
</dbReference>
<dbReference type="GO" id="GO:0016757">
    <property type="term" value="F:glycosyltransferase activity"/>
    <property type="evidence" value="ECO:0007669"/>
    <property type="project" value="InterPro"/>
</dbReference>
<reference evidence="5 6" key="1">
    <citation type="submission" date="2018-12" db="EMBL/GenBank/DDBJ databases">
        <title>Flammeovirga pectinis sp. nov., isolated from the gut of the Korean scallop, Patinopecten yessoensis.</title>
        <authorList>
            <person name="Bae J.-W."/>
            <person name="Jeong Y.-S."/>
            <person name="Kang W."/>
        </authorList>
    </citation>
    <scope>NUCLEOTIDE SEQUENCE [LARGE SCALE GENOMIC DNA]</scope>
    <source>
        <strain evidence="5 6">L12M1</strain>
    </source>
</reference>
<dbReference type="InterPro" id="IPR001173">
    <property type="entry name" value="Glyco_trans_2-like"/>
</dbReference>
<dbReference type="PANTHER" id="PTHR46401">
    <property type="entry name" value="GLYCOSYLTRANSFERASE WBBK-RELATED"/>
    <property type="match status" value="1"/>
</dbReference>
<evidence type="ECO:0000259" key="3">
    <source>
        <dbReference type="Pfam" id="PF00535"/>
    </source>
</evidence>
<dbReference type="Gene3D" id="3.90.550.10">
    <property type="entry name" value="Spore Coat Polysaccharide Biosynthesis Protein SpsA, Chain A"/>
    <property type="match status" value="1"/>
</dbReference>
<name>A0A3S9P5M9_9BACT</name>
<proteinExistence type="predicted"/>
<dbReference type="Gene3D" id="3.40.50.2000">
    <property type="entry name" value="Glycogen Phosphorylase B"/>
    <property type="match status" value="2"/>
</dbReference>
<dbReference type="SUPFAM" id="SSF53756">
    <property type="entry name" value="UDP-Glycosyltransferase/glycogen phosphorylase"/>
    <property type="match status" value="1"/>
</dbReference>
<organism evidence="5 6">
    <name type="scientific">Flammeovirga pectinis</name>
    <dbReference type="NCBI Taxonomy" id="2494373"/>
    <lineage>
        <taxon>Bacteria</taxon>
        <taxon>Pseudomonadati</taxon>
        <taxon>Bacteroidota</taxon>
        <taxon>Cytophagia</taxon>
        <taxon>Cytophagales</taxon>
        <taxon>Flammeovirgaceae</taxon>
        <taxon>Flammeovirga</taxon>
    </lineage>
</organism>
<dbReference type="Pfam" id="PF13439">
    <property type="entry name" value="Glyco_transf_4"/>
    <property type="match status" value="1"/>
</dbReference>
<feature type="domain" description="Glycosyltransferase subfamily 4-like N-terminal" evidence="4">
    <location>
        <begin position="334"/>
        <end position="420"/>
    </location>
</feature>
<dbReference type="EMBL" id="CP034562">
    <property type="protein sequence ID" value="AZQ63516.1"/>
    <property type="molecule type" value="Genomic_DNA"/>
</dbReference>
<dbReference type="PANTHER" id="PTHR46401:SF2">
    <property type="entry name" value="GLYCOSYLTRANSFERASE WBBK-RELATED"/>
    <property type="match status" value="1"/>
</dbReference>
<dbReference type="KEGG" id="fll:EI427_15180"/>
<gene>
    <name evidence="5" type="ORF">EI427_15180</name>
</gene>
<evidence type="ECO:0000256" key="1">
    <source>
        <dbReference type="ARBA" id="ARBA00022679"/>
    </source>
</evidence>
<protein>
    <submittedName>
        <fullName evidence="5">Glycosyltransferase</fullName>
    </submittedName>
</protein>
<evidence type="ECO:0000313" key="5">
    <source>
        <dbReference type="EMBL" id="AZQ63516.1"/>
    </source>
</evidence>
<dbReference type="InterPro" id="IPR029044">
    <property type="entry name" value="Nucleotide-diphossugar_trans"/>
</dbReference>
<dbReference type="SUPFAM" id="SSF53448">
    <property type="entry name" value="Nucleotide-diphospho-sugar transferases"/>
    <property type="match status" value="1"/>
</dbReference>
<feature type="domain" description="Glycosyl transferase family 1" evidence="2">
    <location>
        <begin position="433"/>
        <end position="554"/>
    </location>
</feature>
<dbReference type="Pfam" id="PF00535">
    <property type="entry name" value="Glycos_transf_2"/>
    <property type="match status" value="1"/>
</dbReference>
<dbReference type="InterPro" id="IPR001296">
    <property type="entry name" value="Glyco_trans_1"/>
</dbReference>
<evidence type="ECO:0000313" key="6">
    <source>
        <dbReference type="Proteomes" id="UP000267268"/>
    </source>
</evidence>